<dbReference type="InterPro" id="IPR050627">
    <property type="entry name" value="Nitroreductase/BluB"/>
</dbReference>
<organism evidence="1 2">
    <name type="scientific">Ottowia cancrivicina</name>
    <dbReference type="NCBI Taxonomy" id="3040346"/>
    <lineage>
        <taxon>Bacteria</taxon>
        <taxon>Pseudomonadati</taxon>
        <taxon>Pseudomonadota</taxon>
        <taxon>Betaproteobacteria</taxon>
        <taxon>Burkholderiales</taxon>
        <taxon>Comamonadaceae</taxon>
        <taxon>Ottowia</taxon>
    </lineage>
</organism>
<dbReference type="Proteomes" id="UP001237156">
    <property type="component" value="Unassembled WGS sequence"/>
</dbReference>
<dbReference type="PANTHER" id="PTHR23026">
    <property type="entry name" value="NADPH NITROREDUCTASE"/>
    <property type="match status" value="1"/>
</dbReference>
<reference evidence="1 2" key="1">
    <citation type="submission" date="2023-04" db="EMBL/GenBank/DDBJ databases">
        <title>Ottowia paracancer sp. nov., isolated from human stomach.</title>
        <authorList>
            <person name="Song Y."/>
        </authorList>
    </citation>
    <scope>NUCLEOTIDE SEQUENCE [LARGE SCALE GENOMIC DNA]</scope>
    <source>
        <strain evidence="1 2">10c7w1</strain>
    </source>
</reference>
<dbReference type="EMBL" id="JARVII010000008">
    <property type="protein sequence ID" value="MDG9699143.1"/>
    <property type="molecule type" value="Genomic_DNA"/>
</dbReference>
<protein>
    <submittedName>
        <fullName evidence="1">Nitroreductase</fullName>
    </submittedName>
</protein>
<proteinExistence type="predicted"/>
<dbReference type="PANTHER" id="PTHR23026:SF123">
    <property type="entry name" value="NAD(P)H NITROREDUCTASE RV3131-RELATED"/>
    <property type="match status" value="1"/>
</dbReference>
<accession>A0AAW6RJL6</accession>
<dbReference type="InterPro" id="IPR000415">
    <property type="entry name" value="Nitroreductase-like"/>
</dbReference>
<dbReference type="AlphaFoldDB" id="A0AAW6RJL6"/>
<name>A0AAW6RJL6_9BURK</name>
<evidence type="ECO:0000313" key="2">
    <source>
        <dbReference type="Proteomes" id="UP001237156"/>
    </source>
</evidence>
<dbReference type="GO" id="GO:0016491">
    <property type="term" value="F:oxidoreductase activity"/>
    <property type="evidence" value="ECO:0007669"/>
    <property type="project" value="InterPro"/>
</dbReference>
<sequence length="329" mass="36515">MRLSSPDTLQLITAATRAPSGHNSQPWYFEINANEIAIFPDPARALPAVDGNRRELFISLGCAAENLCLQASALHYAAQTEISGDGSIRIQLQKSDSIIPSPLSAYIEQRQTNRSTYNHKIIPEDILCAILEEWAGNEIKIHLFKKDDSAFKLLTEAVTQGNEAQMNDSAFKAELLSWVRFNKKPAESTGDGLSYAALGAPSLPRWISEPIVKSMLNDKSQNKSDLKKIASSSHLALITSPADDVFSWISTGRALQRFLLSLTRAGIASAYLNQPCEVAEIRGKLREKLFHATREYPQLLLRIGYAKPLPRAGRRPLREVMKSEYGMAY</sequence>
<dbReference type="NCBIfam" id="NF047509">
    <property type="entry name" value="Rv3131_FMN_oxido"/>
    <property type="match status" value="1"/>
</dbReference>
<comment type="caution">
    <text evidence="1">The sequence shown here is derived from an EMBL/GenBank/DDBJ whole genome shotgun (WGS) entry which is preliminary data.</text>
</comment>
<dbReference type="SUPFAM" id="SSF55469">
    <property type="entry name" value="FMN-dependent nitroreductase-like"/>
    <property type="match status" value="2"/>
</dbReference>
<dbReference type="Gene3D" id="3.40.109.30">
    <property type="entry name" value="putative nitroreductase (tm1586), domain 2"/>
    <property type="match status" value="1"/>
</dbReference>
<gene>
    <name evidence="1" type="ORF">QB898_05300</name>
</gene>
<evidence type="ECO:0000313" key="1">
    <source>
        <dbReference type="EMBL" id="MDG9699143.1"/>
    </source>
</evidence>
<keyword evidence="2" id="KW-1185">Reference proteome</keyword>
<dbReference type="Gene3D" id="3.40.109.10">
    <property type="entry name" value="NADH Oxidase"/>
    <property type="match status" value="1"/>
</dbReference>
<dbReference type="RefSeq" id="WP_279524096.1">
    <property type="nucleotide sequence ID" value="NZ_JARVII010000008.1"/>
</dbReference>